<evidence type="ECO:0000313" key="11">
    <source>
        <dbReference type="EMBL" id="NSJ50831.1"/>
    </source>
</evidence>
<evidence type="ECO:0000256" key="7">
    <source>
        <dbReference type="ARBA" id="ARBA00022967"/>
    </source>
</evidence>
<keyword evidence="2" id="KW-1003">Cell membrane</keyword>
<name>A0AAW5C3A7_9FIRM</name>
<evidence type="ECO:0000313" key="10">
    <source>
        <dbReference type="EMBL" id="MCG4748592.1"/>
    </source>
</evidence>
<dbReference type="Proteomes" id="UP000669239">
    <property type="component" value="Unassembled WGS sequence"/>
</dbReference>
<reference evidence="11" key="2">
    <citation type="submission" date="2020-02" db="EMBL/GenBank/DDBJ databases">
        <authorList>
            <person name="Littmann E."/>
            <person name="Sorbara M."/>
        </authorList>
    </citation>
    <scope>NUCLEOTIDE SEQUENCE</scope>
    <source>
        <strain evidence="11">MSK.1.17</strain>
    </source>
</reference>
<evidence type="ECO:0000256" key="5">
    <source>
        <dbReference type="ARBA" id="ARBA00022741"/>
    </source>
</evidence>
<dbReference type="InterPro" id="IPR017871">
    <property type="entry name" value="ABC_transporter-like_CS"/>
</dbReference>
<keyword evidence="6 10" id="KW-0067">ATP-binding</keyword>
<dbReference type="InterPro" id="IPR027417">
    <property type="entry name" value="P-loop_NTPase"/>
</dbReference>
<evidence type="ECO:0000256" key="3">
    <source>
        <dbReference type="ARBA" id="ARBA00022597"/>
    </source>
</evidence>
<comment type="caution">
    <text evidence="10">The sequence shown here is derived from an EMBL/GenBank/DDBJ whole genome shotgun (WGS) entry which is preliminary data.</text>
</comment>
<dbReference type="PROSITE" id="PS50893">
    <property type="entry name" value="ABC_TRANSPORTER_2"/>
    <property type="match status" value="2"/>
</dbReference>
<dbReference type="PANTHER" id="PTHR43790">
    <property type="entry name" value="CARBOHYDRATE TRANSPORT ATP-BINDING PROTEIN MG119-RELATED"/>
    <property type="match status" value="1"/>
</dbReference>
<accession>A0AAW5C3A7</accession>
<evidence type="ECO:0000259" key="9">
    <source>
        <dbReference type="PROSITE" id="PS50893"/>
    </source>
</evidence>
<dbReference type="PANTHER" id="PTHR43790:SF1">
    <property type="entry name" value="XYLOSE IMPORT ATP-BINDING PROTEIN XYLG"/>
    <property type="match status" value="1"/>
</dbReference>
<reference evidence="10" key="3">
    <citation type="submission" date="2022-01" db="EMBL/GenBank/DDBJ databases">
        <title>Collection of gut derived symbiotic bacterial strains cultured from healthy donors.</title>
        <authorList>
            <person name="Lin H."/>
            <person name="Kohout C."/>
            <person name="Waligurski E."/>
            <person name="Pamer E.G."/>
        </authorList>
    </citation>
    <scope>NUCLEOTIDE SEQUENCE</scope>
    <source>
        <strain evidence="10">DFI.6.55</strain>
    </source>
</reference>
<organism evidence="10 13">
    <name type="scientific">Enterocloster aldenensis</name>
    <dbReference type="NCBI Taxonomy" id="358742"/>
    <lineage>
        <taxon>Bacteria</taxon>
        <taxon>Bacillati</taxon>
        <taxon>Bacillota</taxon>
        <taxon>Clostridia</taxon>
        <taxon>Lachnospirales</taxon>
        <taxon>Lachnospiraceae</taxon>
        <taxon>Enterocloster</taxon>
    </lineage>
</organism>
<feature type="domain" description="ABC transporter" evidence="9">
    <location>
        <begin position="7"/>
        <end position="244"/>
    </location>
</feature>
<dbReference type="CDD" id="cd03216">
    <property type="entry name" value="ABC_Carb_Monos_I"/>
    <property type="match status" value="1"/>
</dbReference>
<evidence type="ECO:0000313" key="12">
    <source>
        <dbReference type="Proteomes" id="UP000669239"/>
    </source>
</evidence>
<proteinExistence type="predicted"/>
<evidence type="ECO:0000256" key="2">
    <source>
        <dbReference type="ARBA" id="ARBA00022475"/>
    </source>
</evidence>
<dbReference type="EMBL" id="JAAITT010000031">
    <property type="protein sequence ID" value="NSJ50831.1"/>
    <property type="molecule type" value="Genomic_DNA"/>
</dbReference>
<dbReference type="Proteomes" id="UP001299608">
    <property type="component" value="Unassembled WGS sequence"/>
</dbReference>
<dbReference type="InterPro" id="IPR050107">
    <property type="entry name" value="ABC_carbohydrate_import_ATPase"/>
</dbReference>
<evidence type="ECO:0000256" key="8">
    <source>
        <dbReference type="ARBA" id="ARBA00023136"/>
    </source>
</evidence>
<dbReference type="CDD" id="cd03215">
    <property type="entry name" value="ABC_Carb_Monos_II"/>
    <property type="match status" value="1"/>
</dbReference>
<feature type="domain" description="ABC transporter" evidence="9">
    <location>
        <begin position="265"/>
        <end position="509"/>
    </location>
</feature>
<dbReference type="InterPro" id="IPR003593">
    <property type="entry name" value="AAA+_ATPase"/>
</dbReference>
<gene>
    <name evidence="11" type="ORF">G5B36_19275</name>
    <name evidence="10" type="ORF">L0N08_24570</name>
</gene>
<keyword evidence="4" id="KW-0677">Repeat</keyword>
<keyword evidence="8" id="KW-0472">Membrane</keyword>
<dbReference type="PROSITE" id="PS00211">
    <property type="entry name" value="ABC_TRANSPORTER_1"/>
    <property type="match status" value="1"/>
</dbReference>
<evidence type="ECO:0000256" key="1">
    <source>
        <dbReference type="ARBA" id="ARBA00022448"/>
    </source>
</evidence>
<keyword evidence="1" id="KW-0813">Transport</keyword>
<protein>
    <submittedName>
        <fullName evidence="10">Sugar ABC transporter ATP-binding protein</fullName>
    </submittedName>
</protein>
<dbReference type="Pfam" id="PF00005">
    <property type="entry name" value="ABC_tran"/>
    <property type="match status" value="2"/>
</dbReference>
<dbReference type="GO" id="GO:0016887">
    <property type="term" value="F:ATP hydrolysis activity"/>
    <property type="evidence" value="ECO:0007669"/>
    <property type="project" value="InterPro"/>
</dbReference>
<keyword evidence="12" id="KW-1185">Reference proteome</keyword>
<sequence>MPEDYILRIDKVVKRFGNVTALENVSLNVRRGEIHVLCGENGAGKSTLMNIISGVYPQGTYEGNFYYNDRECRFRSIGDSEKEGIVIIHQHLALIPSLSIAENIYLGNEIKRGVSIDWNRTRREAARFMGIVGLHESPDTLIQNIGVGKQQLVEICKAISKNVKLLILDEPTAALNDEESDTLLNLIQEFKEQGITSILISHKLREVTKVCDAITIIRDGETIETLYKGVDEITEARIIKGMVGRELTNRFPARESAIGGVSLEIRNWNVYDPVIAGKQILHDISMYVRKGEVLGIAGLMGAGRTELAMSIFGRSYGTDISGELRMNGNPIQVRNVPEAIRNGIAYVSEDRHAYGMIQGQSITNNITLPSLGNFVERGTINSNKEVVAANEYREKLSIRCYNVEQDVSKLSGGNQQKVIFSKWVLAGSDVLILDEPTRGIDVGAKYEIYQVINEMVAQGKSVILISSDMPEILGMCDRTYIMNEGYVVGELEGNEIAQVNIMNAIMQNSKVG</sequence>
<dbReference type="EMBL" id="JAKNGE010000040">
    <property type="protein sequence ID" value="MCG4748592.1"/>
    <property type="molecule type" value="Genomic_DNA"/>
</dbReference>
<dbReference type="AlphaFoldDB" id="A0AAW5C3A7"/>
<keyword evidence="5" id="KW-0547">Nucleotide-binding</keyword>
<dbReference type="SMART" id="SM00382">
    <property type="entry name" value="AAA"/>
    <property type="match status" value="2"/>
</dbReference>
<dbReference type="InterPro" id="IPR003439">
    <property type="entry name" value="ABC_transporter-like_ATP-bd"/>
</dbReference>
<dbReference type="SUPFAM" id="SSF52540">
    <property type="entry name" value="P-loop containing nucleoside triphosphate hydrolases"/>
    <property type="match status" value="2"/>
</dbReference>
<keyword evidence="3" id="KW-0762">Sugar transport</keyword>
<dbReference type="GO" id="GO:0005524">
    <property type="term" value="F:ATP binding"/>
    <property type="evidence" value="ECO:0007669"/>
    <property type="project" value="UniProtKB-KW"/>
</dbReference>
<dbReference type="RefSeq" id="WP_117560567.1">
    <property type="nucleotide sequence ID" value="NZ_JAAITT010000031.1"/>
</dbReference>
<reference evidence="11 12" key="1">
    <citation type="journal article" date="2020" name="Cell Host Microbe">
        <title>Functional and Genomic Variation between Human-Derived Isolates of Lachnospiraceae Reveals Inter- and Intra-Species Diversity.</title>
        <authorList>
            <person name="Sorbara M.T."/>
            <person name="Littmann E.R."/>
            <person name="Fontana E."/>
            <person name="Moody T.U."/>
            <person name="Kohout C.E."/>
            <person name="Gjonbalaj M."/>
            <person name="Eaton V."/>
            <person name="Seok R."/>
            <person name="Leiner I.M."/>
            <person name="Pamer E.G."/>
        </authorList>
    </citation>
    <scope>NUCLEOTIDE SEQUENCE [LARGE SCALE GENOMIC DNA]</scope>
    <source>
        <strain evidence="11 12">MSK.1.17</strain>
    </source>
</reference>
<evidence type="ECO:0000256" key="6">
    <source>
        <dbReference type="ARBA" id="ARBA00022840"/>
    </source>
</evidence>
<dbReference type="Gene3D" id="3.40.50.300">
    <property type="entry name" value="P-loop containing nucleotide triphosphate hydrolases"/>
    <property type="match status" value="2"/>
</dbReference>
<evidence type="ECO:0000256" key="4">
    <source>
        <dbReference type="ARBA" id="ARBA00022737"/>
    </source>
</evidence>
<keyword evidence="7" id="KW-1278">Translocase</keyword>
<evidence type="ECO:0000313" key="13">
    <source>
        <dbReference type="Proteomes" id="UP001299608"/>
    </source>
</evidence>